<evidence type="ECO:0000313" key="9">
    <source>
        <dbReference type="Proteomes" id="UP000509626"/>
    </source>
</evidence>
<dbReference type="InterPro" id="IPR007829">
    <property type="entry name" value="TM2"/>
</dbReference>
<gene>
    <name evidence="8" type="ORF">HUG12_13055</name>
</gene>
<dbReference type="GO" id="GO:0016020">
    <property type="term" value="C:membrane"/>
    <property type="evidence" value="ECO:0007669"/>
    <property type="project" value="UniProtKB-SubCell"/>
</dbReference>
<keyword evidence="3 5" id="KW-1133">Transmembrane helix</keyword>
<feature type="transmembrane region" description="Helical" evidence="5">
    <location>
        <begin position="96"/>
        <end position="115"/>
    </location>
</feature>
<feature type="domain" description="DZANK-type" evidence="7">
    <location>
        <begin position="25"/>
        <end position="82"/>
    </location>
</feature>
<organism evidence="8 9">
    <name type="scientific">Halorarum salinum</name>
    <dbReference type="NCBI Taxonomy" id="2743089"/>
    <lineage>
        <taxon>Archaea</taxon>
        <taxon>Methanobacteriati</taxon>
        <taxon>Methanobacteriota</taxon>
        <taxon>Stenosarchaea group</taxon>
        <taxon>Halobacteria</taxon>
        <taxon>Halobacteriales</taxon>
        <taxon>Haloferacaceae</taxon>
        <taxon>Halorarum</taxon>
    </lineage>
</organism>
<evidence type="ECO:0000256" key="2">
    <source>
        <dbReference type="ARBA" id="ARBA00022692"/>
    </source>
</evidence>
<evidence type="ECO:0000256" key="3">
    <source>
        <dbReference type="ARBA" id="ARBA00022989"/>
    </source>
</evidence>
<dbReference type="AlphaFoldDB" id="A0A7D5QCE3"/>
<comment type="subcellular location">
    <subcellularLocation>
        <location evidence="1">Membrane</location>
        <topology evidence="1">Multi-pass membrane protein</topology>
    </subcellularLocation>
</comment>
<evidence type="ECO:0000259" key="7">
    <source>
        <dbReference type="Pfam" id="PF12773"/>
    </source>
</evidence>
<dbReference type="InterPro" id="IPR025874">
    <property type="entry name" value="DZR"/>
</dbReference>
<evidence type="ECO:0000256" key="5">
    <source>
        <dbReference type="SAM" id="Phobius"/>
    </source>
</evidence>
<dbReference type="Proteomes" id="UP000509626">
    <property type="component" value="Chromosome"/>
</dbReference>
<name>A0A7D5QCE3_9EURY</name>
<feature type="transmembrane region" description="Helical" evidence="5">
    <location>
        <begin position="121"/>
        <end position="145"/>
    </location>
</feature>
<evidence type="ECO:0000256" key="4">
    <source>
        <dbReference type="ARBA" id="ARBA00023136"/>
    </source>
</evidence>
<keyword evidence="9" id="KW-1185">Reference proteome</keyword>
<evidence type="ECO:0000259" key="6">
    <source>
        <dbReference type="Pfam" id="PF05154"/>
    </source>
</evidence>
<accession>A0A7D5QCE3</accession>
<feature type="domain" description="TM2" evidence="6">
    <location>
        <begin position="93"/>
        <end position="142"/>
    </location>
</feature>
<keyword evidence="2 5" id="KW-0812">Transmembrane</keyword>
<reference evidence="8 9" key="1">
    <citation type="submission" date="2020-06" db="EMBL/GenBank/DDBJ databases">
        <title>NJ-3-1, isolated from saline soil.</title>
        <authorList>
            <person name="Cui H.L."/>
            <person name="Shi X."/>
        </authorList>
    </citation>
    <scope>NUCLEOTIDE SEQUENCE [LARGE SCALE GENOMIC DNA]</scope>
    <source>
        <strain evidence="8 9">NJ-3-1</strain>
    </source>
</reference>
<evidence type="ECO:0000313" key="8">
    <source>
        <dbReference type="EMBL" id="QLG62600.1"/>
    </source>
</evidence>
<dbReference type="KEGG" id="halu:HUG12_13055"/>
<dbReference type="Pfam" id="PF12773">
    <property type="entry name" value="DZR"/>
    <property type="match status" value="1"/>
</dbReference>
<keyword evidence="4 5" id="KW-0472">Membrane</keyword>
<dbReference type="Pfam" id="PF05154">
    <property type="entry name" value="TM2"/>
    <property type="match status" value="1"/>
</dbReference>
<proteinExistence type="predicted"/>
<evidence type="ECO:0000256" key="1">
    <source>
        <dbReference type="ARBA" id="ARBA00004141"/>
    </source>
</evidence>
<protein>
    <submittedName>
        <fullName evidence="8">TM2 domain-containing protein</fullName>
    </submittedName>
</protein>
<sequence>MNRPTVSTDEPSGGAAGAPSTETYCISCGESISADAEICPHCGVSQRRLPESGGPGRTADEKYCTNCGSVVNRDAELCPECGAEQTIGAGGEVDKLAAALIALFLGGLGIHKFYLGDNKMGVLYLCFFWTGIPAVLGIIEGIIYLTKSDEEFQRRYVKR</sequence>
<dbReference type="EMBL" id="CP058579">
    <property type="protein sequence ID" value="QLG62600.1"/>
    <property type="molecule type" value="Genomic_DNA"/>
</dbReference>